<evidence type="ECO:0000313" key="1">
    <source>
        <dbReference type="EMBL" id="SUZ96164.1"/>
    </source>
</evidence>
<reference evidence="1" key="1">
    <citation type="submission" date="2018-05" db="EMBL/GenBank/DDBJ databases">
        <authorList>
            <person name="Lanie J.A."/>
            <person name="Ng W.-L."/>
            <person name="Kazmierczak K.M."/>
            <person name="Andrzejewski T.M."/>
            <person name="Davidsen T.M."/>
            <person name="Wayne K.J."/>
            <person name="Tettelin H."/>
            <person name="Glass J.I."/>
            <person name="Rusch D."/>
            <person name="Podicherti R."/>
            <person name="Tsui H.-C.T."/>
            <person name="Winkler M.E."/>
        </authorList>
    </citation>
    <scope>NUCLEOTIDE SEQUENCE</scope>
</reference>
<proteinExistence type="predicted"/>
<sequence>MVLDGPFFTSTVPHVEFSIQFQSNSL</sequence>
<dbReference type="EMBL" id="UINC01002388">
    <property type="protein sequence ID" value="SUZ96164.1"/>
    <property type="molecule type" value="Genomic_DNA"/>
</dbReference>
<feature type="non-terminal residue" evidence="1">
    <location>
        <position position="1"/>
    </location>
</feature>
<dbReference type="AlphaFoldDB" id="A0A381RYA4"/>
<gene>
    <name evidence="1" type="ORF">METZ01_LOCUS49018</name>
</gene>
<protein>
    <submittedName>
        <fullName evidence="1">Uncharacterized protein</fullName>
    </submittedName>
</protein>
<organism evidence="1">
    <name type="scientific">marine metagenome</name>
    <dbReference type="NCBI Taxonomy" id="408172"/>
    <lineage>
        <taxon>unclassified sequences</taxon>
        <taxon>metagenomes</taxon>
        <taxon>ecological metagenomes</taxon>
    </lineage>
</organism>
<feature type="non-terminal residue" evidence="1">
    <location>
        <position position="26"/>
    </location>
</feature>
<name>A0A381RYA4_9ZZZZ</name>
<accession>A0A381RYA4</accession>